<dbReference type="HAMAP" id="MF_01057">
    <property type="entry name" value="tRNA_methyltr_TrmB"/>
    <property type="match status" value="1"/>
</dbReference>
<comment type="function">
    <text evidence="2 7">Catalyzes the formation of N(7)-methylguanine at position 46 (m7G46) in tRNA.</text>
</comment>
<dbReference type="InterPro" id="IPR055361">
    <property type="entry name" value="tRNA_methyltr_TrmB_bact"/>
</dbReference>
<feature type="binding site" evidence="7">
    <location>
        <position position="142"/>
    </location>
    <ligand>
        <name>S-adenosyl-L-methionine</name>
        <dbReference type="ChEBI" id="CHEBI:59789"/>
    </ligand>
</feature>
<evidence type="ECO:0000313" key="9">
    <source>
        <dbReference type="EMBL" id="EME37330.1"/>
    </source>
</evidence>
<dbReference type="EC" id="2.1.1.33" evidence="7"/>
<dbReference type="RefSeq" id="WP_006213835.1">
    <property type="nucleotide sequence ID" value="NZ_ANHZ02000004.1"/>
</dbReference>
<protein>
    <recommendedName>
        <fullName evidence="7">tRNA (guanine-N(7)-)-methyltransferase</fullName>
        <ecNumber evidence="7">2.1.1.33</ecNumber>
    </recommendedName>
    <alternativeName>
        <fullName evidence="7">tRNA (guanine(46)-N(7))-methyltransferase</fullName>
    </alternativeName>
    <alternativeName>
        <fullName evidence="7">tRNA(m7G46)-methyltransferase</fullName>
    </alternativeName>
</protein>
<dbReference type="GO" id="GO:0008176">
    <property type="term" value="F:tRNA (guanine(46)-N7)-methyltransferase activity"/>
    <property type="evidence" value="ECO:0007669"/>
    <property type="project" value="UniProtKB-UniRule"/>
</dbReference>
<keyword evidence="10" id="KW-1185">Reference proteome</keyword>
<feature type="binding site" evidence="7">
    <location>
        <position position="115"/>
    </location>
    <ligand>
        <name>S-adenosyl-L-methionine</name>
        <dbReference type="ChEBI" id="CHEBI:59789"/>
    </ligand>
</feature>
<gene>
    <name evidence="7" type="primary">trmB</name>
    <name evidence="9" type="ORF">C884_01838</name>
</gene>
<keyword evidence="6 7" id="KW-0819">tRNA processing</keyword>
<dbReference type="NCBIfam" id="TIGR00091">
    <property type="entry name" value="tRNA (guanosine(46)-N7)-methyltransferase TrmB"/>
    <property type="match status" value="1"/>
</dbReference>
<dbReference type="AlphaFoldDB" id="M2YFL0"/>
<evidence type="ECO:0000256" key="5">
    <source>
        <dbReference type="ARBA" id="ARBA00022691"/>
    </source>
</evidence>
<name>M2YFL0_9MICC</name>
<evidence type="ECO:0000256" key="4">
    <source>
        <dbReference type="ARBA" id="ARBA00022679"/>
    </source>
</evidence>
<comment type="caution">
    <text evidence="9">The sequence shown here is derived from an EMBL/GenBank/DDBJ whole genome shotgun (WGS) entry which is preliminary data.</text>
</comment>
<dbReference type="PROSITE" id="PS51625">
    <property type="entry name" value="SAM_MT_TRMB"/>
    <property type="match status" value="1"/>
</dbReference>
<sequence length="269" mass="30354">MSEHSSPDQTAPETDDQTGGDADPTRFHRQPLSFVRRGDRLTHRRQRAWDELAPERILQVPREITDTSVAAHAVFDQEAVYGRRAPLVVEIGSGLGEAMAHRAAEVPDQDFLAVEVYTPGLADLLSKSDAAGATNVRAVQANAPEVLEHFLEPASVDELWVFFPDPWHKKRHHKRRLVSPGFVEKVARVLRPGATWRLATDWQEYAIQMREVIEADGRFENLHPGPLADDAQPDQGWAPRWEGRTLTSFERKAREAGRTPRDLTYRFSG</sequence>
<feature type="binding site" evidence="7">
    <location>
        <position position="201"/>
    </location>
    <ligand>
        <name>substrate</name>
    </ligand>
</feature>
<reference evidence="9 10" key="1">
    <citation type="journal article" date="2014" name="Genome Announc.">
        <title>Draft Genome Sequence of Kocuria palustris PEL.</title>
        <authorList>
            <person name="Sharma G."/>
            <person name="Khatri I."/>
            <person name="Subramanian S."/>
        </authorList>
    </citation>
    <scope>NUCLEOTIDE SEQUENCE [LARGE SCALE GENOMIC DNA]</scope>
    <source>
        <strain evidence="9 10">PEL</strain>
    </source>
</reference>
<evidence type="ECO:0000256" key="7">
    <source>
        <dbReference type="HAMAP-Rule" id="MF_01057"/>
    </source>
</evidence>
<accession>M2YFL0</accession>
<feature type="binding site" evidence="7">
    <location>
        <begin position="247"/>
        <end position="250"/>
    </location>
    <ligand>
        <name>substrate</name>
    </ligand>
</feature>
<evidence type="ECO:0000256" key="8">
    <source>
        <dbReference type="SAM" id="MobiDB-lite"/>
    </source>
</evidence>
<dbReference type="CDD" id="cd02440">
    <property type="entry name" value="AdoMet_MTases"/>
    <property type="match status" value="1"/>
</dbReference>
<dbReference type="InterPro" id="IPR029063">
    <property type="entry name" value="SAM-dependent_MTases_sf"/>
</dbReference>
<feature type="binding site" evidence="7">
    <location>
        <position position="169"/>
    </location>
    <ligand>
        <name>substrate</name>
    </ligand>
</feature>
<evidence type="ECO:0000256" key="1">
    <source>
        <dbReference type="ARBA" id="ARBA00000142"/>
    </source>
</evidence>
<dbReference type="SUPFAM" id="SSF53335">
    <property type="entry name" value="S-adenosyl-L-methionine-dependent methyltransferases"/>
    <property type="match status" value="1"/>
</dbReference>
<evidence type="ECO:0000256" key="6">
    <source>
        <dbReference type="ARBA" id="ARBA00022694"/>
    </source>
</evidence>
<feature type="compositionally biased region" description="Basic and acidic residues" evidence="8">
    <location>
        <begin position="249"/>
        <end position="269"/>
    </location>
</feature>
<comment type="similarity">
    <text evidence="7">Belongs to the class I-like SAM-binding methyltransferase superfamily. TrmB family.</text>
</comment>
<dbReference type="InterPro" id="IPR003358">
    <property type="entry name" value="tRNA_(Gua-N-7)_MeTrfase_Trmb"/>
</dbReference>
<dbReference type="Gene3D" id="3.40.50.150">
    <property type="entry name" value="Vaccinia Virus protein VP39"/>
    <property type="match status" value="1"/>
</dbReference>
<feature type="region of interest" description="Disordered" evidence="8">
    <location>
        <begin position="248"/>
        <end position="269"/>
    </location>
</feature>
<feature type="binding site" evidence="7">
    <location>
        <position position="90"/>
    </location>
    <ligand>
        <name>S-adenosyl-L-methionine</name>
        <dbReference type="ChEBI" id="CHEBI:59789"/>
    </ligand>
</feature>
<keyword evidence="5 7" id="KW-0949">S-adenosyl-L-methionine</keyword>
<comment type="catalytic activity">
    <reaction evidence="1 7">
        <text>guanosine(46) in tRNA + S-adenosyl-L-methionine = N(7)-methylguanosine(46) in tRNA + S-adenosyl-L-homocysteine</text>
        <dbReference type="Rhea" id="RHEA:42708"/>
        <dbReference type="Rhea" id="RHEA-COMP:10188"/>
        <dbReference type="Rhea" id="RHEA-COMP:10189"/>
        <dbReference type="ChEBI" id="CHEBI:57856"/>
        <dbReference type="ChEBI" id="CHEBI:59789"/>
        <dbReference type="ChEBI" id="CHEBI:74269"/>
        <dbReference type="ChEBI" id="CHEBI:74480"/>
        <dbReference type="EC" id="2.1.1.33"/>
    </reaction>
</comment>
<evidence type="ECO:0000256" key="3">
    <source>
        <dbReference type="ARBA" id="ARBA00022603"/>
    </source>
</evidence>
<dbReference type="Pfam" id="PF02390">
    <property type="entry name" value="Methyltransf_4"/>
    <property type="match status" value="1"/>
</dbReference>
<dbReference type="Proteomes" id="UP000009877">
    <property type="component" value="Unassembled WGS sequence"/>
</dbReference>
<dbReference type="GO" id="GO:0043527">
    <property type="term" value="C:tRNA methyltransferase complex"/>
    <property type="evidence" value="ECO:0007669"/>
    <property type="project" value="TreeGrafter"/>
</dbReference>
<comment type="caution">
    <text evidence="7">Lacks conserved residue(s) required for the propagation of feature annotation.</text>
</comment>
<evidence type="ECO:0000313" key="10">
    <source>
        <dbReference type="Proteomes" id="UP000009877"/>
    </source>
</evidence>
<dbReference type="EMBL" id="ANHZ02000004">
    <property type="protein sequence ID" value="EME37330.1"/>
    <property type="molecule type" value="Genomic_DNA"/>
</dbReference>
<dbReference type="UniPathway" id="UPA00989"/>
<evidence type="ECO:0000256" key="2">
    <source>
        <dbReference type="ARBA" id="ARBA00003015"/>
    </source>
</evidence>
<dbReference type="PANTHER" id="PTHR23417">
    <property type="entry name" value="3-DEOXY-D-MANNO-OCTULOSONIC-ACID TRANSFERASE/TRNA GUANINE-N 7 - -METHYLTRANSFERASE"/>
    <property type="match status" value="1"/>
</dbReference>
<dbReference type="STRING" id="71999.KPaMU14_10700"/>
<proteinExistence type="inferred from homology"/>
<feature type="region of interest" description="Disordered" evidence="8">
    <location>
        <begin position="1"/>
        <end position="32"/>
    </location>
</feature>
<organism evidence="9 10">
    <name type="scientific">Kocuria palustris PEL</name>
    <dbReference type="NCBI Taxonomy" id="1236550"/>
    <lineage>
        <taxon>Bacteria</taxon>
        <taxon>Bacillati</taxon>
        <taxon>Actinomycetota</taxon>
        <taxon>Actinomycetes</taxon>
        <taxon>Micrococcales</taxon>
        <taxon>Micrococcaceae</taxon>
        <taxon>Kocuria</taxon>
    </lineage>
</organism>
<comment type="pathway">
    <text evidence="7">tRNA modification; N(7)-methylguanine-tRNA biosynthesis.</text>
</comment>
<feature type="binding site" evidence="7">
    <location>
        <position position="165"/>
    </location>
    <ligand>
        <name>S-adenosyl-L-methionine</name>
        <dbReference type="ChEBI" id="CHEBI:59789"/>
    </ligand>
</feature>
<keyword evidence="3 7" id="KW-0489">Methyltransferase</keyword>
<keyword evidence="4 7" id="KW-0808">Transferase</keyword>
<dbReference type="PANTHER" id="PTHR23417:SF14">
    <property type="entry name" value="PENTACOTRIPEPTIDE-REPEAT REGION OF PRORP DOMAIN-CONTAINING PROTEIN"/>
    <property type="match status" value="1"/>
</dbReference>